<accession>A0A314YDN8</accession>
<reference evidence="1 2" key="1">
    <citation type="submission" date="2018-02" db="EMBL/GenBank/DDBJ databases">
        <title>Draft genome of wild Prunus yedoensis var. nudiflora.</title>
        <authorList>
            <person name="Baek S."/>
            <person name="Kim J.-H."/>
            <person name="Choi K."/>
            <person name="Kim G.-B."/>
            <person name="Cho A."/>
            <person name="Jang H."/>
            <person name="Shin C.-H."/>
            <person name="Yu H.-J."/>
            <person name="Mun J.-H."/>
        </authorList>
    </citation>
    <scope>NUCLEOTIDE SEQUENCE [LARGE SCALE GENOMIC DNA]</scope>
    <source>
        <strain evidence="2">cv. Jeju island</strain>
        <tissue evidence="1">Leaf</tissue>
    </source>
</reference>
<sequence length="102" mass="11243">MYMEETWDAGLFARPKDIGTNIQEEAATNHCTQEESEEVGESKGARLSDENGRLWVGIVDHDILSIEYGDNTILGHPSQMALGNEQVNLTQGLDPFNLGPII</sequence>
<keyword evidence="2" id="KW-1185">Reference proteome</keyword>
<proteinExistence type="predicted"/>
<comment type="caution">
    <text evidence="1">The sequence shown here is derived from an EMBL/GenBank/DDBJ whole genome shotgun (WGS) entry which is preliminary data.</text>
</comment>
<gene>
    <name evidence="1" type="ORF">Pyn_33070</name>
</gene>
<dbReference type="Proteomes" id="UP000250321">
    <property type="component" value="Unassembled WGS sequence"/>
</dbReference>
<dbReference type="EMBL" id="PJQY01001285">
    <property type="protein sequence ID" value="PQQ04030.1"/>
    <property type="molecule type" value="Genomic_DNA"/>
</dbReference>
<protein>
    <submittedName>
        <fullName evidence="1">Uncharacterized protein</fullName>
    </submittedName>
</protein>
<organism evidence="1 2">
    <name type="scientific">Prunus yedoensis var. nudiflora</name>
    <dbReference type="NCBI Taxonomy" id="2094558"/>
    <lineage>
        <taxon>Eukaryota</taxon>
        <taxon>Viridiplantae</taxon>
        <taxon>Streptophyta</taxon>
        <taxon>Embryophyta</taxon>
        <taxon>Tracheophyta</taxon>
        <taxon>Spermatophyta</taxon>
        <taxon>Magnoliopsida</taxon>
        <taxon>eudicotyledons</taxon>
        <taxon>Gunneridae</taxon>
        <taxon>Pentapetalae</taxon>
        <taxon>rosids</taxon>
        <taxon>fabids</taxon>
        <taxon>Rosales</taxon>
        <taxon>Rosaceae</taxon>
        <taxon>Amygdaloideae</taxon>
        <taxon>Amygdaleae</taxon>
        <taxon>Prunus</taxon>
    </lineage>
</organism>
<dbReference type="AlphaFoldDB" id="A0A314YDN8"/>
<name>A0A314YDN8_PRUYE</name>
<evidence type="ECO:0000313" key="1">
    <source>
        <dbReference type="EMBL" id="PQQ04030.1"/>
    </source>
</evidence>
<evidence type="ECO:0000313" key="2">
    <source>
        <dbReference type="Proteomes" id="UP000250321"/>
    </source>
</evidence>